<evidence type="ECO:0000256" key="1">
    <source>
        <dbReference type="SAM" id="MobiDB-lite"/>
    </source>
</evidence>
<dbReference type="EMBL" id="LVWD01000003">
    <property type="protein sequence ID" value="OAD43602.1"/>
    <property type="molecule type" value="Genomic_DNA"/>
</dbReference>
<dbReference type="EMBL" id="CP017476">
    <property type="protein sequence ID" value="AOW14374.1"/>
    <property type="molecule type" value="Genomic_DNA"/>
</dbReference>
<feature type="region of interest" description="Disordered" evidence="1">
    <location>
        <begin position="156"/>
        <end position="185"/>
    </location>
</feature>
<protein>
    <recommendedName>
        <fullName evidence="6">Lipoprotein</fullName>
    </recommendedName>
</protein>
<dbReference type="Proteomes" id="UP000185657">
    <property type="component" value="Unassembled WGS sequence"/>
</dbReference>
<gene>
    <name evidence="2" type="ORF">LPB072_17555</name>
    <name evidence="3" type="ORF">LPB72_03480</name>
</gene>
<keyword evidence="4" id="KW-1185">Reference proteome</keyword>
<dbReference type="KEGG" id="hyl:LPB072_17555"/>
<proteinExistence type="predicted"/>
<evidence type="ECO:0000313" key="2">
    <source>
        <dbReference type="EMBL" id="AOW14374.1"/>
    </source>
</evidence>
<feature type="compositionally biased region" description="Low complexity" evidence="1">
    <location>
        <begin position="156"/>
        <end position="172"/>
    </location>
</feature>
<evidence type="ECO:0000313" key="5">
    <source>
        <dbReference type="Proteomes" id="UP000185680"/>
    </source>
</evidence>
<evidence type="ECO:0000313" key="3">
    <source>
        <dbReference type="EMBL" id="OAD43602.1"/>
    </source>
</evidence>
<accession>A0A163CM63</accession>
<reference evidence="3 4" key="1">
    <citation type="submission" date="2016-02" db="EMBL/GenBank/DDBJ databases">
        <title>Draft genome sequence of Hydrogenophaga sp. LPB0072.</title>
        <authorList>
            <person name="Shin S.-K."/>
            <person name="Yi H."/>
        </authorList>
    </citation>
    <scope>NUCLEOTIDE SEQUENCE [LARGE SCALE GENOMIC DNA]</scope>
    <source>
        <strain evidence="3 4">LPB0072</strain>
    </source>
</reference>
<feature type="region of interest" description="Disordered" evidence="1">
    <location>
        <begin position="1"/>
        <end position="39"/>
    </location>
</feature>
<evidence type="ECO:0000313" key="4">
    <source>
        <dbReference type="Proteomes" id="UP000185657"/>
    </source>
</evidence>
<name>A0A163CM63_9BURK</name>
<reference evidence="2 5" key="2">
    <citation type="submission" date="2016-10" db="EMBL/GenBank/DDBJ databases">
        <title>Hydorgenophaga sp. LPB0072 isolated from gastropod.</title>
        <authorList>
            <person name="Kim E."/>
            <person name="Yi H."/>
        </authorList>
    </citation>
    <scope>NUCLEOTIDE SEQUENCE [LARGE SCALE GENOMIC DNA]</scope>
    <source>
        <strain evidence="2 5">LPB0072</strain>
    </source>
</reference>
<dbReference type="AlphaFoldDB" id="A0A163CM63"/>
<organism evidence="2 5">
    <name type="scientific">Hydrogenophaga crassostreae</name>
    <dbReference type="NCBI Taxonomy" id="1763535"/>
    <lineage>
        <taxon>Bacteria</taxon>
        <taxon>Pseudomonadati</taxon>
        <taxon>Pseudomonadota</taxon>
        <taxon>Betaproteobacteria</taxon>
        <taxon>Burkholderiales</taxon>
        <taxon>Comamonadaceae</taxon>
        <taxon>Hydrogenophaga</taxon>
    </lineage>
</organism>
<evidence type="ECO:0008006" key="6">
    <source>
        <dbReference type="Google" id="ProtNLM"/>
    </source>
</evidence>
<sequence length="317" mass="33203">MWREAGGIVPPKPGAAGVSAARTESFETRPGSPNDPGALTRTAHAQAVTKNTQRQAPVHLFIRRLKRSKQPAVGRPEAVPTALHSDDLSGLRAAPVGKSRRWTPCPKTRCGASKPIDPFAHPTETTMHFIATAVRPQTLALALAVLLVSACDPAPADPAATASQPASAVAPAGESEDKGALGSGSLEFHLEPGTTLALPVTFCAGHGTILTVAGREGETQVDLRVIELEAARSGASLEKSTEVGYRFNGTDDQGRKFMELWQTRSIDAVVRDGDNTRVSGKLYGLRSFDKGNGAGTSPEPIDGGTEHAFTLSATCSK</sequence>
<dbReference type="Proteomes" id="UP000185680">
    <property type="component" value="Chromosome"/>
</dbReference>